<dbReference type="KEGG" id="rpe:RPE_2951"/>
<feature type="transmembrane region" description="Helical" evidence="1">
    <location>
        <begin position="92"/>
        <end position="111"/>
    </location>
</feature>
<feature type="transmembrane region" description="Helical" evidence="1">
    <location>
        <begin position="354"/>
        <end position="375"/>
    </location>
</feature>
<dbReference type="HOGENOM" id="CLU_030637_1_0_5"/>
<feature type="transmembrane region" description="Helical" evidence="1">
    <location>
        <begin position="65"/>
        <end position="85"/>
    </location>
</feature>
<feature type="transmembrane region" description="Helical" evidence="1">
    <location>
        <begin position="320"/>
        <end position="342"/>
    </location>
</feature>
<feature type="transmembrane region" description="Helical" evidence="1">
    <location>
        <begin position="382"/>
        <end position="403"/>
    </location>
</feature>
<evidence type="ECO:0008006" key="3">
    <source>
        <dbReference type="Google" id="ProtNLM"/>
    </source>
</evidence>
<evidence type="ECO:0000313" key="2">
    <source>
        <dbReference type="EMBL" id="ABJ06888.1"/>
    </source>
</evidence>
<feature type="transmembrane region" description="Helical" evidence="1">
    <location>
        <begin position="244"/>
        <end position="268"/>
    </location>
</feature>
<feature type="transmembrane region" description="Helical" evidence="1">
    <location>
        <begin position="280"/>
        <end position="299"/>
    </location>
</feature>
<keyword evidence="1" id="KW-0812">Transmembrane</keyword>
<proteinExistence type="predicted"/>
<keyword evidence="1" id="KW-1133">Transmembrane helix</keyword>
<organism evidence="2">
    <name type="scientific">Rhodopseudomonas palustris (strain BisA53)</name>
    <dbReference type="NCBI Taxonomy" id="316055"/>
    <lineage>
        <taxon>Bacteria</taxon>
        <taxon>Pseudomonadati</taxon>
        <taxon>Pseudomonadota</taxon>
        <taxon>Alphaproteobacteria</taxon>
        <taxon>Hyphomicrobiales</taxon>
        <taxon>Nitrobacteraceae</taxon>
        <taxon>Rhodopseudomonas</taxon>
    </lineage>
</organism>
<dbReference type="eggNOG" id="COG0474">
    <property type="taxonomic scope" value="Bacteria"/>
</dbReference>
<reference evidence="2" key="1">
    <citation type="submission" date="2006-09" db="EMBL/GenBank/DDBJ databases">
        <title>Complete sequence of Rhodopseudomonas palustris BisA53.</title>
        <authorList>
            <consortium name="US DOE Joint Genome Institute"/>
            <person name="Copeland A."/>
            <person name="Lucas S."/>
            <person name="Lapidus A."/>
            <person name="Barry K."/>
            <person name="Detter J.C."/>
            <person name="Glavina del Rio T."/>
            <person name="Hammon N."/>
            <person name="Israni S."/>
            <person name="Dalin E."/>
            <person name="Tice H."/>
            <person name="Pitluck S."/>
            <person name="Chain P."/>
            <person name="Malfatti S."/>
            <person name="Shin M."/>
            <person name="Vergez L."/>
            <person name="Schmutz J."/>
            <person name="Larimer F."/>
            <person name="Land M."/>
            <person name="Hauser L."/>
            <person name="Pelletier D.A."/>
            <person name="Kyrpides N."/>
            <person name="Kim E."/>
            <person name="Harwood C.S."/>
            <person name="Oda Y."/>
            <person name="Richardson P."/>
        </authorList>
    </citation>
    <scope>NUCLEOTIDE SEQUENCE [LARGE SCALE GENOMIC DNA]</scope>
    <source>
        <strain evidence="2">BisA53</strain>
    </source>
</reference>
<accession>Q07ME6</accession>
<dbReference type="STRING" id="316055.RPE_2951"/>
<evidence type="ECO:0000256" key="1">
    <source>
        <dbReference type="SAM" id="Phobius"/>
    </source>
</evidence>
<feature type="transmembrane region" description="Helical" evidence="1">
    <location>
        <begin position="172"/>
        <end position="193"/>
    </location>
</feature>
<dbReference type="InterPro" id="IPR025291">
    <property type="entry name" value="DUF4153"/>
</dbReference>
<feature type="transmembrane region" description="Helical" evidence="1">
    <location>
        <begin position="213"/>
        <end position="232"/>
    </location>
</feature>
<protein>
    <recommendedName>
        <fullName evidence="3">DUF4153 domain-containing protein</fullName>
    </recommendedName>
</protein>
<dbReference type="Pfam" id="PF13687">
    <property type="entry name" value="DUF4153"/>
    <property type="match status" value="1"/>
</dbReference>
<dbReference type="AlphaFoldDB" id="Q07ME6"/>
<gene>
    <name evidence="2" type="ordered locus">RPE_2951</name>
</gene>
<feature type="transmembrane region" description="Helical" evidence="1">
    <location>
        <begin position="131"/>
        <end position="151"/>
    </location>
</feature>
<name>Q07ME6_RHOP5</name>
<dbReference type="EMBL" id="CP000463">
    <property type="protein sequence ID" value="ABJ06888.1"/>
    <property type="molecule type" value="Genomic_DNA"/>
</dbReference>
<sequence>MQPCHRRVIKLCKEIRMSELTDAAPDHTGRNGAIRAAIGLLQGVALYFLFTAAQDKTWPATAPALFAPLCTAAIFVPLIAVSGLSHLRLRDLVIWSVAVALISFGLAWHDIDRDPVIASLTSTSTPRNLPAAHLWLGLSAGLFIAHSLIVAAASEHRRIASYPSYFATAWKLGLQLALAVLFTGLFWGVLWLGAELFKLIKISFFAETLRKSWFWIPATTVALTCALHVTDVRAGIVRGVRTVVCNLLAWLLPLLTLIAAGFVVALPFTGLAPLWDTKRAAAILLIAAASLVFLLNAAVQDGTRLAPRDATPPLPRLLRGAIIAASLVLLPLVALAGYAIALRVGQYGWSPSRVIATACTLIAACYVIGYVAAALRLRAPLPVLAATNVATSFVILASLVALLTPLADPARIAVADQIARLTAGSVAPNKIDYLFLRFGAGRYGIESLQALAAQPQTQPVAAQNAAEALEKRTRWAATPPQPPISNATRAANITVAQPPGASLPREFLETVWSKEQRFYLLPRCLVAADTCDAVLVDLDGDGIAEIILQPRAGPVGVFHSIDNHAWSFLGTLVGSACAGVRDALIAGRFKIAEPELKDLDLGGQRLRLTPSADCMSGPISIKKN</sequence>
<feature type="transmembrane region" description="Helical" evidence="1">
    <location>
        <begin position="33"/>
        <end position="53"/>
    </location>
</feature>
<keyword evidence="1" id="KW-0472">Membrane</keyword>